<dbReference type="Proteomes" id="UP000254794">
    <property type="component" value="Unassembled WGS sequence"/>
</dbReference>
<name>A0A378KEL7_9GAMM</name>
<dbReference type="AlphaFoldDB" id="A0A378KEL7"/>
<organism evidence="2 3">
    <name type="scientific">Legionella busanensis</name>
    <dbReference type="NCBI Taxonomy" id="190655"/>
    <lineage>
        <taxon>Bacteria</taxon>
        <taxon>Pseudomonadati</taxon>
        <taxon>Pseudomonadota</taxon>
        <taxon>Gammaproteobacteria</taxon>
        <taxon>Legionellales</taxon>
        <taxon>Legionellaceae</taxon>
        <taxon>Legionella</taxon>
    </lineage>
</organism>
<feature type="domain" description="HTH cro/C1-type" evidence="1">
    <location>
        <begin position="9"/>
        <end position="64"/>
    </location>
</feature>
<dbReference type="SMART" id="SM00530">
    <property type="entry name" value="HTH_XRE"/>
    <property type="match status" value="1"/>
</dbReference>
<dbReference type="EMBL" id="UGOD01000008">
    <property type="protein sequence ID" value="STX81692.1"/>
    <property type="molecule type" value="Genomic_DNA"/>
</dbReference>
<protein>
    <submittedName>
        <fullName evidence="2">HTH-type transcriptional regulator</fullName>
    </submittedName>
</protein>
<evidence type="ECO:0000259" key="1">
    <source>
        <dbReference type="PROSITE" id="PS50943"/>
    </source>
</evidence>
<dbReference type="PROSITE" id="PS50943">
    <property type="entry name" value="HTH_CROC1"/>
    <property type="match status" value="1"/>
</dbReference>
<dbReference type="Pfam" id="PF13443">
    <property type="entry name" value="HTH_26"/>
    <property type="match status" value="1"/>
</dbReference>
<dbReference type="OrthoDB" id="5655799at2"/>
<dbReference type="SUPFAM" id="SSF47413">
    <property type="entry name" value="lambda repressor-like DNA-binding domains"/>
    <property type="match status" value="1"/>
</dbReference>
<dbReference type="Gene3D" id="1.10.260.40">
    <property type="entry name" value="lambda repressor-like DNA-binding domains"/>
    <property type="match status" value="1"/>
</dbReference>
<accession>A0A378KEL7</accession>
<reference evidence="2 3" key="1">
    <citation type="submission" date="2018-06" db="EMBL/GenBank/DDBJ databases">
        <authorList>
            <consortium name="Pathogen Informatics"/>
            <person name="Doyle S."/>
        </authorList>
    </citation>
    <scope>NUCLEOTIDE SEQUENCE [LARGE SCALE GENOMIC DNA]</scope>
    <source>
        <strain evidence="2 3">NCTC13316</strain>
    </source>
</reference>
<dbReference type="InterPro" id="IPR010982">
    <property type="entry name" value="Lambda_DNA-bd_dom_sf"/>
</dbReference>
<evidence type="ECO:0000313" key="2">
    <source>
        <dbReference type="EMBL" id="STX81692.1"/>
    </source>
</evidence>
<keyword evidence="3" id="KW-1185">Reference proteome</keyword>
<sequence>MSNTLAKNLHALMMKQGLNTLTLSKESKIPQPTLHHLLSGKTKKPRSELLQKLAQFFDISIPTLLEIELANQPTSSVRKFPILNWNQNTLNFSKQAEIDNEFILGSYPEESFAFFIHKRICHSLWPNQSLAIIAPSRTPEESQCGLVYFNKYGLILNKIYKEQGDFFIKYQNATEDLLLLKIDLDSVKWFGQLIELRLMGQALTEYL</sequence>
<dbReference type="GO" id="GO:0003677">
    <property type="term" value="F:DNA binding"/>
    <property type="evidence" value="ECO:0007669"/>
    <property type="project" value="InterPro"/>
</dbReference>
<dbReference type="RefSeq" id="WP_115333046.1">
    <property type="nucleotide sequence ID" value="NZ_CAAAHP010000014.1"/>
</dbReference>
<evidence type="ECO:0000313" key="3">
    <source>
        <dbReference type="Proteomes" id="UP000254794"/>
    </source>
</evidence>
<proteinExistence type="predicted"/>
<dbReference type="InterPro" id="IPR001387">
    <property type="entry name" value="Cro/C1-type_HTH"/>
</dbReference>
<gene>
    <name evidence="2" type="ORF">NCTC13316_03567</name>
</gene>